<dbReference type="InterPro" id="IPR036890">
    <property type="entry name" value="HATPase_C_sf"/>
</dbReference>
<dbReference type="PANTHER" id="PTHR32387:SF0">
    <property type="entry name" value="PROTEIN NO VEIN"/>
    <property type="match status" value="1"/>
</dbReference>
<dbReference type="PANTHER" id="PTHR32387">
    <property type="entry name" value="WU:FJ29H11"/>
    <property type="match status" value="1"/>
</dbReference>
<accession>A0A177JKJ3</accession>
<dbReference type="Proteomes" id="UP000077262">
    <property type="component" value="Unassembled WGS sequence"/>
</dbReference>
<reference evidence="1 2" key="1">
    <citation type="submission" date="2016-02" db="EMBL/GenBank/DDBJ databases">
        <authorList>
            <person name="Wen L."/>
            <person name="He K."/>
            <person name="Yang H."/>
        </authorList>
    </citation>
    <scope>NUCLEOTIDE SEQUENCE [LARGE SCALE GENOMIC DNA]</scope>
    <source>
        <strain evidence="1 2">CD09_2</strain>
    </source>
</reference>
<dbReference type="OrthoDB" id="9776021at2"/>
<evidence type="ECO:0008006" key="3">
    <source>
        <dbReference type="Google" id="ProtNLM"/>
    </source>
</evidence>
<proteinExistence type="predicted"/>
<protein>
    <recommendedName>
        <fullName evidence="3">ATP-binding protein</fullName>
    </recommendedName>
</protein>
<dbReference type="InterPro" id="IPR052957">
    <property type="entry name" value="Auxin_embryo_med"/>
</dbReference>
<gene>
    <name evidence="1" type="ORF">AX777_12285</name>
</gene>
<comment type="caution">
    <text evidence="1">The sequence shown here is derived from an EMBL/GenBank/DDBJ whole genome shotgun (WGS) entry which is preliminary data.</text>
</comment>
<evidence type="ECO:0000313" key="2">
    <source>
        <dbReference type="Proteomes" id="UP000077262"/>
    </source>
</evidence>
<name>A0A177JKJ3_SPHYA</name>
<dbReference type="Gene3D" id="3.30.565.10">
    <property type="entry name" value="Histidine kinase-like ATPase, C-terminal domain"/>
    <property type="match status" value="1"/>
</dbReference>
<evidence type="ECO:0000313" key="1">
    <source>
        <dbReference type="EMBL" id="OAH41447.1"/>
    </source>
</evidence>
<dbReference type="EMBL" id="LSTR01000057">
    <property type="protein sequence ID" value="OAH41447.1"/>
    <property type="molecule type" value="Genomic_DNA"/>
</dbReference>
<organism evidence="1 2">
    <name type="scientific">Sphingobium yanoikuyae</name>
    <name type="common">Sphingomonas yanoikuyae</name>
    <dbReference type="NCBI Taxonomy" id="13690"/>
    <lineage>
        <taxon>Bacteria</taxon>
        <taxon>Pseudomonadati</taxon>
        <taxon>Pseudomonadota</taxon>
        <taxon>Alphaproteobacteria</taxon>
        <taxon>Sphingomonadales</taxon>
        <taxon>Sphingomonadaceae</taxon>
        <taxon>Sphingobium</taxon>
    </lineage>
</organism>
<sequence>MASVVDLTDPVASEEQNGALTPADQIHRIAEGKLRAFAGTIDVTTGIYLDDVYAQNKSVAEHTAADYHGRFLIELVQNANDVHVRGAHDGQIEVLLVEDEGDFGTLYVANLGKPFTHGNVVALSRIGMSTKPPGESIGNKGLGFRSVSHVCDAPEVYSQASNAIGAGRFEGYCFTFARSEDLPSRIDNPTVLALAQSDLPMFFLPIALETQPETIVEYAARGFSSVIRLPLRDLDSLKTARDEVAALDDDGAPLLLFLDRLEKLDAKVRTRAGETSLAFTLERHEEPITSAPVAASIVSLSGAHWLLVRDHAPEALMQRAVDDGVKAKQLHSSWKDWSGGGEVGLAVPLDHEISSPRLYTFLPMGEGATAPFQGHLHGSFFPSSNRKALDASVALNRLLLTQAVTLAAASVRWLADRDTGRSHAALTAISRAKASVDLLVWTNPSSLTAAKSPGERLDLPALSAAEVARLGEQEFASVPVIPCAVTLGGVLSIGWRCPMEVRATFEVSATFNLLAVAKHGATISPPIAPLLPELTSERIGRLTAFLRQYAPALFRDRMAPIECARIAAKIAGTLRAGKRPATSQWTAFYRDLPSFMKEGPEMLVGFPVILCDDGTVRAGRSDVPTDGEIPRARRRRRKGERIEPSLFFPPATRPSGENEDIPIEQLRVPAPLAAHFAFAASTLPWHGELRAAREFLERSQVSAYDGETVLTRISQVVNAGASVEEALAGLRWAFAIWRRAQATRSIKVDSSYRLLVPTADGMIHATEAVFSETWPDELLGRRLNALFSAAPPDVADFSDYRKRLLAPTSHRAFKGQATLWAEFLRGLGVGTGLRALPLPTMPPTRSYEVTSFGFAKKLGLSDAAIADWKRDVSTFNKESLRHAYSTNYKFANALWHLPGQSDHERFSDDCREIYAGLVIEWLAGAGKELLRVDLRHEHFSSDQYPWSTPAGAFIRSGAWLPADDPSSDGPVRRFYSPSEVWVSSNERFPFYLRQVAVTIGRIIDRRQPDALKKLRIYGRLRLLNDPAIALDQARFLASQYAAGTVRPHYEQQLANLYNATWKC</sequence>
<dbReference type="NCBIfam" id="NF047352">
    <property type="entry name" value="P_loop_sacsin"/>
    <property type="match status" value="1"/>
</dbReference>
<dbReference type="RefSeq" id="WP_063976872.1">
    <property type="nucleotide sequence ID" value="NZ_LSTR01000057.1"/>
</dbReference>
<dbReference type="AlphaFoldDB" id="A0A177JKJ3"/>
<dbReference type="SUPFAM" id="SSF55874">
    <property type="entry name" value="ATPase domain of HSP90 chaperone/DNA topoisomerase II/histidine kinase"/>
    <property type="match status" value="1"/>
</dbReference>